<dbReference type="Pfam" id="PF01648">
    <property type="entry name" value="ACPS"/>
    <property type="match status" value="1"/>
</dbReference>
<dbReference type="GO" id="GO:0000287">
    <property type="term" value="F:magnesium ion binding"/>
    <property type="evidence" value="ECO:0007669"/>
    <property type="project" value="InterPro"/>
</dbReference>
<feature type="domain" description="4'-phosphopantetheinyl transferase N-terminal" evidence="5">
    <location>
        <begin position="27"/>
        <end position="93"/>
    </location>
</feature>
<keyword evidence="1 6" id="KW-0808">Transferase</keyword>
<feature type="domain" description="4'-phosphopantetheinyl transferase" evidence="4">
    <location>
        <begin position="102"/>
        <end position="179"/>
    </location>
</feature>
<dbReference type="GO" id="GO:0009366">
    <property type="term" value="C:enterobactin synthetase complex"/>
    <property type="evidence" value="ECO:0007669"/>
    <property type="project" value="InterPro"/>
</dbReference>
<evidence type="ECO:0000256" key="2">
    <source>
        <dbReference type="PIRSR" id="PIRSR603542-1"/>
    </source>
</evidence>
<dbReference type="InterPro" id="IPR037143">
    <property type="entry name" value="4-PPantetheinyl_Trfase_dom_sf"/>
</dbReference>
<dbReference type="InterPro" id="IPR041354">
    <property type="entry name" value="4PPT_N"/>
</dbReference>
<dbReference type="InterPro" id="IPR003542">
    <property type="entry name" value="Enbac_synth_compD-like"/>
</dbReference>
<dbReference type="RefSeq" id="WP_354639903.1">
    <property type="nucleotide sequence ID" value="NZ_CP159872.1"/>
</dbReference>
<comment type="cofactor">
    <cofactor evidence="3">
        <name>Mg(2+)</name>
        <dbReference type="ChEBI" id="CHEBI:18420"/>
    </cofactor>
</comment>
<dbReference type="Pfam" id="PF17837">
    <property type="entry name" value="4PPT_N"/>
    <property type="match status" value="1"/>
</dbReference>
<gene>
    <name evidence="6" type="ORF">ABWK59_10530</name>
</gene>
<dbReference type="EMBL" id="CP159872">
    <property type="protein sequence ID" value="XCM79333.1"/>
    <property type="molecule type" value="Genomic_DNA"/>
</dbReference>
<dbReference type="GO" id="GO:0008897">
    <property type="term" value="F:holo-[acyl-carrier-protein] synthase activity"/>
    <property type="evidence" value="ECO:0007669"/>
    <property type="project" value="InterPro"/>
</dbReference>
<evidence type="ECO:0000256" key="1">
    <source>
        <dbReference type="ARBA" id="ARBA00022679"/>
    </source>
</evidence>
<dbReference type="GO" id="GO:0009239">
    <property type="term" value="P:enterobactin biosynthetic process"/>
    <property type="evidence" value="ECO:0007669"/>
    <property type="project" value="InterPro"/>
</dbReference>
<accession>A0AAU8JVI3</accession>
<evidence type="ECO:0000259" key="4">
    <source>
        <dbReference type="Pfam" id="PF01648"/>
    </source>
</evidence>
<dbReference type="InterPro" id="IPR008278">
    <property type="entry name" value="4-PPantetheinyl_Trfase_dom"/>
</dbReference>
<evidence type="ECO:0000256" key="3">
    <source>
        <dbReference type="PIRSR" id="PIRSR603542-2"/>
    </source>
</evidence>
<feature type="binding site" evidence="2">
    <location>
        <position position="47"/>
    </location>
    <ligand>
        <name>CoA</name>
        <dbReference type="ChEBI" id="CHEBI:57287"/>
    </ligand>
</feature>
<protein>
    <submittedName>
        <fullName evidence="6">4'-phosphopantetheinyl transferase superfamily protein</fullName>
    </submittedName>
</protein>
<feature type="binding site" evidence="3">
    <location>
        <position position="105"/>
    </location>
    <ligand>
        <name>Mg(2+)</name>
        <dbReference type="ChEBI" id="CHEBI:18420"/>
    </ligand>
</feature>
<dbReference type="SUPFAM" id="SSF56214">
    <property type="entry name" value="4'-phosphopantetheinyl transferase"/>
    <property type="match status" value="1"/>
</dbReference>
<dbReference type="PANTHER" id="PTHR38096:SF1">
    <property type="entry name" value="ENTEROBACTIN SYNTHASE COMPONENT D"/>
    <property type="match status" value="1"/>
</dbReference>
<dbReference type="GO" id="GO:0005886">
    <property type="term" value="C:plasma membrane"/>
    <property type="evidence" value="ECO:0007669"/>
    <property type="project" value="TreeGrafter"/>
</dbReference>
<dbReference type="PANTHER" id="PTHR38096">
    <property type="entry name" value="ENTEROBACTIN SYNTHASE COMPONENT D"/>
    <property type="match status" value="1"/>
</dbReference>
<feature type="binding site" evidence="2">
    <location>
        <position position="39"/>
    </location>
    <ligand>
        <name>CoA</name>
        <dbReference type="ChEBI" id="CHEBI:57287"/>
    </ligand>
</feature>
<dbReference type="AlphaFoldDB" id="A0AAU8JVI3"/>
<evidence type="ECO:0000313" key="6">
    <source>
        <dbReference type="EMBL" id="XCM79333.1"/>
    </source>
</evidence>
<feature type="binding site" evidence="2">
    <location>
        <position position="164"/>
    </location>
    <ligand>
        <name>CoA</name>
        <dbReference type="ChEBI" id="CHEBI:57287"/>
    </ligand>
</feature>
<sequence>MIETIVGPSVVSVDTCDDVLDGMLFPEEEAAVAQAVPKRRQEYTTARVCARRAMARLGLPAAPVISGLRGEPLWPTGVVGSITHCAGYRGAVLGRLSGVATVGIDAEPNAELTEGVLEAISLPGERIWIRELAARAPEVSWDRLLFSAKESVYKAWFPLARCWLDFDDALITADPANGTFTARLLIPGPTLHGVAVTGFTGRWMVRDGLILTAIVVDAERPDRARPAGLLG</sequence>
<dbReference type="PRINTS" id="PR01399">
    <property type="entry name" value="ENTSNTHTASED"/>
</dbReference>
<feature type="binding site" evidence="2">
    <location>
        <position position="150"/>
    </location>
    <ligand>
        <name>CoA</name>
        <dbReference type="ChEBI" id="CHEBI:57287"/>
    </ligand>
</feature>
<reference evidence="6" key="1">
    <citation type="submission" date="2024-06" db="EMBL/GenBank/DDBJ databases">
        <title>The genome sequences of Kitasatospora sp. strain HUAS MG31.</title>
        <authorList>
            <person name="Mo P."/>
        </authorList>
    </citation>
    <scope>NUCLEOTIDE SEQUENCE</scope>
    <source>
        <strain evidence="6">HUAS MG31</strain>
    </source>
</reference>
<feature type="binding site" evidence="2">
    <location>
        <begin position="83"/>
        <end position="84"/>
    </location>
    <ligand>
        <name>CoA</name>
        <dbReference type="ChEBI" id="CHEBI:57287"/>
    </ligand>
</feature>
<feature type="binding site" evidence="3">
    <location>
        <position position="107"/>
    </location>
    <ligand>
        <name>Mg(2+)</name>
        <dbReference type="ChEBI" id="CHEBI:18420"/>
    </ligand>
</feature>
<keyword evidence="3" id="KW-0479">Metal-binding</keyword>
<proteinExistence type="predicted"/>
<evidence type="ECO:0000259" key="5">
    <source>
        <dbReference type="Pfam" id="PF17837"/>
    </source>
</evidence>
<feature type="binding site" evidence="3">
    <location>
        <position position="106"/>
    </location>
    <ligand>
        <name>Mg(2+)</name>
        <dbReference type="ChEBI" id="CHEBI:18420"/>
    </ligand>
</feature>
<feature type="binding site" evidence="2">
    <location>
        <position position="105"/>
    </location>
    <ligand>
        <name>CoA</name>
        <dbReference type="ChEBI" id="CHEBI:57287"/>
    </ligand>
</feature>
<feature type="binding site" evidence="2">
    <location>
        <position position="154"/>
    </location>
    <ligand>
        <name>CoA</name>
        <dbReference type="ChEBI" id="CHEBI:57287"/>
    </ligand>
</feature>
<dbReference type="KEGG" id="kcm:ABWK59_10530"/>
<keyword evidence="3" id="KW-0460">Magnesium</keyword>
<organism evidence="6">
    <name type="scientific">Kitasatospora camelliae</name>
    <dbReference type="NCBI Taxonomy" id="3156397"/>
    <lineage>
        <taxon>Bacteria</taxon>
        <taxon>Bacillati</taxon>
        <taxon>Actinomycetota</taxon>
        <taxon>Actinomycetes</taxon>
        <taxon>Kitasatosporales</taxon>
        <taxon>Streptomycetaceae</taxon>
        <taxon>Kitasatospora</taxon>
    </lineage>
</organism>
<name>A0AAU8JVI3_9ACTN</name>